<evidence type="ECO:0000313" key="1">
    <source>
        <dbReference type="EMBL" id="AXO87854.1"/>
    </source>
</evidence>
<protein>
    <submittedName>
        <fullName evidence="1">Histidine kinase</fullName>
    </submittedName>
</protein>
<dbReference type="EMBL" id="CP031641">
    <property type="protein sequence ID" value="AXO87854.1"/>
    <property type="molecule type" value="Genomic_DNA"/>
</dbReference>
<sequence length="147" mass="15753">MERGPSNSAVLREFMPDAQALLKRAQECLQHLALIGNDPDACRCLDECLHTLAQGASASGMREISCYSTVLRQLLQPSCEGCRLPSGALSALAECLDLLDWQLELVDPHTGQLHLDGTEQQLLVGALASALDQPCPSPASATRSLNE</sequence>
<dbReference type="Gene3D" id="1.20.120.160">
    <property type="entry name" value="HPT domain"/>
    <property type="match status" value="1"/>
</dbReference>
<keyword evidence="1" id="KW-0418">Kinase</keyword>
<proteinExistence type="predicted"/>
<dbReference type="RefSeq" id="WP_080754715.1">
    <property type="nucleotide sequence ID" value="NZ_CP009747.1"/>
</dbReference>
<reference evidence="1 2" key="1">
    <citation type="submission" date="2018-08" db="EMBL/GenBank/DDBJ databases">
        <authorList>
            <person name="Lee Y."/>
            <person name="Kakembo D."/>
        </authorList>
    </citation>
    <scope>NUCLEOTIDE SEQUENCE [LARGE SCALE GENOMIC DNA]</scope>
    <source>
        <strain evidence="1 2">JBCS1880</strain>
    </source>
</reference>
<dbReference type="GO" id="GO:0016301">
    <property type="term" value="F:kinase activity"/>
    <property type="evidence" value="ECO:0007669"/>
    <property type="project" value="UniProtKB-KW"/>
</dbReference>
<dbReference type="AlphaFoldDB" id="A0AAI8PAQ1"/>
<organism evidence="1 2">
    <name type="scientific">Pseudomonas parafulva</name>
    <dbReference type="NCBI Taxonomy" id="157782"/>
    <lineage>
        <taxon>Bacteria</taxon>
        <taxon>Pseudomonadati</taxon>
        <taxon>Pseudomonadota</taxon>
        <taxon>Gammaproteobacteria</taxon>
        <taxon>Pseudomonadales</taxon>
        <taxon>Pseudomonadaceae</taxon>
        <taxon>Pseudomonas</taxon>
    </lineage>
</organism>
<keyword evidence="2" id="KW-1185">Reference proteome</keyword>
<gene>
    <name evidence="1" type="ORF">DZC75_07465</name>
</gene>
<dbReference type="Proteomes" id="UP000258127">
    <property type="component" value="Chromosome"/>
</dbReference>
<name>A0AAI8PAQ1_9PSED</name>
<evidence type="ECO:0000313" key="2">
    <source>
        <dbReference type="Proteomes" id="UP000258127"/>
    </source>
</evidence>
<dbReference type="GO" id="GO:0000160">
    <property type="term" value="P:phosphorelay signal transduction system"/>
    <property type="evidence" value="ECO:0007669"/>
    <property type="project" value="InterPro"/>
</dbReference>
<dbReference type="SUPFAM" id="SSF47226">
    <property type="entry name" value="Histidine-containing phosphotransfer domain, HPT domain"/>
    <property type="match status" value="1"/>
</dbReference>
<keyword evidence="1" id="KW-0808">Transferase</keyword>
<accession>A0AAI8PAQ1</accession>
<dbReference type="InterPro" id="IPR036641">
    <property type="entry name" value="HPT_dom_sf"/>
</dbReference>